<evidence type="ECO:0000256" key="4">
    <source>
        <dbReference type="ARBA" id="ARBA00022741"/>
    </source>
</evidence>
<dbReference type="HAMAP" id="MF_00121">
    <property type="entry name" value="GatB"/>
    <property type="match status" value="1"/>
</dbReference>
<dbReference type="RefSeq" id="WP_113919210.1">
    <property type="nucleotide sequence ID" value="NZ_QNRX01000001.1"/>
</dbReference>
<dbReference type="NCBIfam" id="NF004014">
    <property type="entry name" value="PRK05477.1-4"/>
    <property type="match status" value="1"/>
</dbReference>
<dbReference type="OrthoDB" id="9804078at2"/>
<dbReference type="SUPFAM" id="SSF89095">
    <property type="entry name" value="GatB/YqeY motif"/>
    <property type="match status" value="1"/>
</dbReference>
<dbReference type="PANTHER" id="PTHR11659:SF0">
    <property type="entry name" value="GLUTAMYL-TRNA(GLN) AMIDOTRANSFERASE SUBUNIT B, MITOCHONDRIAL"/>
    <property type="match status" value="1"/>
</dbReference>
<keyword evidence="6 10" id="KW-0648">Protein biosynthesis</keyword>
<dbReference type="GO" id="GO:0016740">
    <property type="term" value="F:transferase activity"/>
    <property type="evidence" value="ECO:0007669"/>
    <property type="project" value="UniProtKB-KW"/>
</dbReference>
<dbReference type="GO" id="GO:0005524">
    <property type="term" value="F:ATP binding"/>
    <property type="evidence" value="ECO:0007669"/>
    <property type="project" value="UniProtKB-KW"/>
</dbReference>
<dbReference type="NCBIfam" id="NF004012">
    <property type="entry name" value="PRK05477.1-2"/>
    <property type="match status" value="1"/>
</dbReference>
<comment type="subunit">
    <text evidence="2 10">Heterotrimer of A, B and C subunits.</text>
</comment>
<evidence type="ECO:0000256" key="10">
    <source>
        <dbReference type="HAMAP-Rule" id="MF_00121"/>
    </source>
</evidence>
<organism evidence="12 13">
    <name type="scientific">Alkalibaculum bacchi</name>
    <dbReference type="NCBI Taxonomy" id="645887"/>
    <lineage>
        <taxon>Bacteria</taxon>
        <taxon>Bacillati</taxon>
        <taxon>Bacillota</taxon>
        <taxon>Clostridia</taxon>
        <taxon>Eubacteriales</taxon>
        <taxon>Eubacteriaceae</taxon>
        <taxon>Alkalibaculum</taxon>
    </lineage>
</organism>
<proteinExistence type="inferred from homology"/>
<evidence type="ECO:0000256" key="5">
    <source>
        <dbReference type="ARBA" id="ARBA00022840"/>
    </source>
</evidence>
<sequence length="473" mass="53190">MEYEIVIGLEIHSELQTKSKIFCGCSTKFGADENTQTCPVCLGLPGTLPVLNKKVVEYAVTAGTAMDCKIARFSKMDRKNYFYPDLPKAYQISQFDLPICGEGKIHIKGEGFDKFVGITRIHIEEDAGKLIHEGSEGTLADNNRCGVPLIEIVTEPDMRSAEEARVFAEKVKATLEYTEVSDCKMQEGSLRFDVNLSVRPMGSKEYGTRTEMKNLNSFRSLENAIKSESKRQIKEIEKGNKIIQETRKWDDDKGLSFSLRSKEEAHDYRYFPDPDLVPVILEEEYIESIKGSIPILPWERIEKYTSEWNLTQTESQILTTTKQMADFFEESVMYCDDAKSVSNWILGDLSALLNEVGIEITQVKFSPKDLAKMIHMINKKEISNSAGKTVLKEMFETGATPEDIVKEKGLVQMNDEDAIKEIVLKVIADNPKSVEDLRSGKDKAIGFLVGQVMKATKGKANPGVVNDMIKKNI</sequence>
<comment type="caution">
    <text evidence="12">The sequence shown here is derived from an EMBL/GenBank/DDBJ whole genome shotgun (WGS) entry which is preliminary data.</text>
</comment>
<dbReference type="GO" id="GO:0070681">
    <property type="term" value="P:glutaminyl-tRNAGln biosynthesis via transamidation"/>
    <property type="evidence" value="ECO:0007669"/>
    <property type="project" value="TreeGrafter"/>
</dbReference>
<comment type="catalytic activity">
    <reaction evidence="8 10">
        <text>L-aspartyl-tRNA(Asn) + L-glutamine + ATP + H2O = L-asparaginyl-tRNA(Asn) + L-glutamate + ADP + phosphate + 2 H(+)</text>
        <dbReference type="Rhea" id="RHEA:14513"/>
        <dbReference type="Rhea" id="RHEA-COMP:9674"/>
        <dbReference type="Rhea" id="RHEA-COMP:9677"/>
        <dbReference type="ChEBI" id="CHEBI:15377"/>
        <dbReference type="ChEBI" id="CHEBI:15378"/>
        <dbReference type="ChEBI" id="CHEBI:29985"/>
        <dbReference type="ChEBI" id="CHEBI:30616"/>
        <dbReference type="ChEBI" id="CHEBI:43474"/>
        <dbReference type="ChEBI" id="CHEBI:58359"/>
        <dbReference type="ChEBI" id="CHEBI:78515"/>
        <dbReference type="ChEBI" id="CHEBI:78516"/>
        <dbReference type="ChEBI" id="CHEBI:456216"/>
    </reaction>
</comment>
<dbReference type="GO" id="GO:0006412">
    <property type="term" value="P:translation"/>
    <property type="evidence" value="ECO:0007669"/>
    <property type="project" value="UniProtKB-UniRule"/>
</dbReference>
<evidence type="ECO:0000256" key="2">
    <source>
        <dbReference type="ARBA" id="ARBA00011123"/>
    </source>
</evidence>
<dbReference type="Pfam" id="PF02934">
    <property type="entry name" value="GatB_N"/>
    <property type="match status" value="1"/>
</dbReference>
<comment type="similarity">
    <text evidence="1 10">Belongs to the GatB/GatE family. GatB subfamily.</text>
</comment>
<evidence type="ECO:0000256" key="1">
    <source>
        <dbReference type="ARBA" id="ARBA00005306"/>
    </source>
</evidence>
<feature type="domain" description="Asn/Gln amidotransferase" evidence="11">
    <location>
        <begin position="326"/>
        <end position="473"/>
    </location>
</feature>
<evidence type="ECO:0000313" key="13">
    <source>
        <dbReference type="Proteomes" id="UP000253490"/>
    </source>
</evidence>
<dbReference type="GO" id="GO:0050567">
    <property type="term" value="F:glutaminyl-tRNA synthase (glutamine-hydrolyzing) activity"/>
    <property type="evidence" value="ECO:0007669"/>
    <property type="project" value="UniProtKB-UniRule"/>
</dbReference>
<evidence type="ECO:0000256" key="9">
    <source>
        <dbReference type="ARBA" id="ARBA00047913"/>
    </source>
</evidence>
<dbReference type="NCBIfam" id="TIGR00133">
    <property type="entry name" value="gatB"/>
    <property type="match status" value="1"/>
</dbReference>
<keyword evidence="13" id="KW-1185">Reference proteome</keyword>
<dbReference type="Proteomes" id="UP000253490">
    <property type="component" value="Unassembled WGS sequence"/>
</dbReference>
<gene>
    <name evidence="10" type="primary">gatB</name>
    <name evidence="12" type="ORF">DES36_10147</name>
</gene>
<dbReference type="AlphaFoldDB" id="A0A366IF74"/>
<dbReference type="SUPFAM" id="SSF55931">
    <property type="entry name" value="Glutamine synthetase/guanido kinase"/>
    <property type="match status" value="1"/>
</dbReference>
<dbReference type="InterPro" id="IPR006075">
    <property type="entry name" value="Asn/Gln-tRNA_Trfase_suB/E_cat"/>
</dbReference>
<protein>
    <recommendedName>
        <fullName evidence="10">Aspartyl/glutamyl-tRNA(Asn/Gln) amidotransferase subunit B</fullName>
        <shortName evidence="10">Asp/Glu-ADT subunit B</shortName>
        <ecNumber evidence="10">6.3.5.-</ecNumber>
    </recommendedName>
</protein>
<dbReference type="InterPro" id="IPR018027">
    <property type="entry name" value="Asn/Gln_amidotransferase"/>
</dbReference>
<dbReference type="EC" id="6.3.5.-" evidence="10"/>
<dbReference type="InterPro" id="IPR017959">
    <property type="entry name" value="Asn/Gln-tRNA_amidoTrfase_suB/E"/>
</dbReference>
<accession>A0A366IF74</accession>
<dbReference type="GO" id="GO:0050566">
    <property type="term" value="F:asparaginyl-tRNA synthase (glutamine-hydrolyzing) activity"/>
    <property type="evidence" value="ECO:0007669"/>
    <property type="project" value="RHEA"/>
</dbReference>
<comment type="catalytic activity">
    <reaction evidence="9 10">
        <text>L-glutamyl-tRNA(Gln) + L-glutamine + ATP + H2O = L-glutaminyl-tRNA(Gln) + L-glutamate + ADP + phosphate + H(+)</text>
        <dbReference type="Rhea" id="RHEA:17521"/>
        <dbReference type="Rhea" id="RHEA-COMP:9681"/>
        <dbReference type="Rhea" id="RHEA-COMP:9684"/>
        <dbReference type="ChEBI" id="CHEBI:15377"/>
        <dbReference type="ChEBI" id="CHEBI:15378"/>
        <dbReference type="ChEBI" id="CHEBI:29985"/>
        <dbReference type="ChEBI" id="CHEBI:30616"/>
        <dbReference type="ChEBI" id="CHEBI:43474"/>
        <dbReference type="ChEBI" id="CHEBI:58359"/>
        <dbReference type="ChEBI" id="CHEBI:78520"/>
        <dbReference type="ChEBI" id="CHEBI:78521"/>
        <dbReference type="ChEBI" id="CHEBI:456216"/>
    </reaction>
</comment>
<dbReference type="Gene3D" id="1.10.10.410">
    <property type="match status" value="1"/>
</dbReference>
<evidence type="ECO:0000259" key="11">
    <source>
        <dbReference type="SMART" id="SM00845"/>
    </source>
</evidence>
<name>A0A366IF74_9FIRM</name>
<dbReference type="InterPro" id="IPR023168">
    <property type="entry name" value="GatB_Yqey_C_2"/>
</dbReference>
<keyword evidence="4 10" id="KW-0547">Nucleotide-binding</keyword>
<dbReference type="EMBL" id="QNRX01000001">
    <property type="protein sequence ID" value="RBP69996.1"/>
    <property type="molecule type" value="Genomic_DNA"/>
</dbReference>
<dbReference type="InterPro" id="IPR042114">
    <property type="entry name" value="GatB_C_1"/>
</dbReference>
<dbReference type="InterPro" id="IPR004413">
    <property type="entry name" value="GatB"/>
</dbReference>
<dbReference type="InterPro" id="IPR003789">
    <property type="entry name" value="Asn/Gln_tRNA_amidoTrase-B-like"/>
</dbReference>
<keyword evidence="12" id="KW-0808">Transferase</keyword>
<dbReference type="Pfam" id="PF02637">
    <property type="entry name" value="GatB_Yqey"/>
    <property type="match status" value="1"/>
</dbReference>
<evidence type="ECO:0000313" key="12">
    <source>
        <dbReference type="EMBL" id="RBP69996.1"/>
    </source>
</evidence>
<dbReference type="InterPro" id="IPR014746">
    <property type="entry name" value="Gln_synth/guanido_kin_cat_dom"/>
</dbReference>
<dbReference type="SMART" id="SM00845">
    <property type="entry name" value="GatB_Yqey"/>
    <property type="match status" value="1"/>
</dbReference>
<evidence type="ECO:0000256" key="6">
    <source>
        <dbReference type="ARBA" id="ARBA00022917"/>
    </source>
</evidence>
<evidence type="ECO:0000256" key="3">
    <source>
        <dbReference type="ARBA" id="ARBA00022598"/>
    </source>
</evidence>
<dbReference type="Gene3D" id="1.10.150.380">
    <property type="entry name" value="GatB domain, N-terminal subdomain"/>
    <property type="match status" value="1"/>
</dbReference>
<evidence type="ECO:0000256" key="7">
    <source>
        <dbReference type="ARBA" id="ARBA00024799"/>
    </source>
</evidence>
<dbReference type="PANTHER" id="PTHR11659">
    <property type="entry name" value="GLUTAMYL-TRNA GLN AMIDOTRANSFERASE SUBUNIT B MITOCHONDRIAL AND PROKARYOTIC PET112-RELATED"/>
    <property type="match status" value="1"/>
</dbReference>
<keyword evidence="3 10" id="KW-0436">Ligase</keyword>
<keyword evidence="5 10" id="KW-0067">ATP-binding</keyword>
<evidence type="ECO:0000256" key="8">
    <source>
        <dbReference type="ARBA" id="ARBA00047380"/>
    </source>
</evidence>
<comment type="function">
    <text evidence="7 10">Allows the formation of correctly charged Asn-tRNA(Asn) or Gln-tRNA(Gln) through the transamidation of misacylated Asp-tRNA(Asn) or Glu-tRNA(Gln) in organisms which lack either or both of asparaginyl-tRNA or glutaminyl-tRNA synthetases. The reaction takes place in the presence of glutamine and ATP through an activated phospho-Asp-tRNA(Asn) or phospho-Glu-tRNA(Gln).</text>
</comment>
<dbReference type="FunFam" id="1.10.10.410:FF:000001">
    <property type="entry name" value="Aspartyl/glutamyl-tRNA(Asn/Gln) amidotransferase subunit B"/>
    <property type="match status" value="1"/>
</dbReference>
<reference evidence="12 13" key="1">
    <citation type="submission" date="2018-06" db="EMBL/GenBank/DDBJ databases">
        <title>Genomic Encyclopedia of Type Strains, Phase IV (KMG-IV): sequencing the most valuable type-strain genomes for metagenomic binning, comparative biology and taxonomic classification.</title>
        <authorList>
            <person name="Goeker M."/>
        </authorList>
    </citation>
    <scope>NUCLEOTIDE SEQUENCE [LARGE SCALE GENOMIC DNA]</scope>
    <source>
        <strain evidence="12 13">DSM 22112</strain>
    </source>
</reference>